<dbReference type="Pfam" id="PF09511">
    <property type="entry name" value="RNA_lig_T4_1"/>
    <property type="match status" value="1"/>
</dbReference>
<evidence type="ECO:0000259" key="2">
    <source>
        <dbReference type="Pfam" id="PF08303"/>
    </source>
</evidence>
<dbReference type="PANTHER" id="PTHR32004:SF1">
    <property type="entry name" value="TRNA LIGASE"/>
    <property type="match status" value="1"/>
</dbReference>
<dbReference type="OMA" id="FQDWDYK"/>
<dbReference type="InterPro" id="IPR019039">
    <property type="entry name" value="T4-Rnl1-like_N"/>
</dbReference>
<sequence length="659" mass="75145">MDPLIAKLEEATRATGKGKALRREFAVANHHSKLTSWRFNEWDYGKPKIKLPCNARGLFTMDGRIVVRGYDKFFNVDEVASTRWSSIESDTQGPYTVTVKENGCIILVSGLEDGTLVVCSKHSYGSRQDINRNHAAAGEDFLCQQLQAHGVEPRELALWLHDQNVTAVAEYCDDSFEEHVVEYSREHAGMYLHGINSNEAAFRTMPMPQVREVADKYGFRAVDYFTVESVGELKATLETFAKTGMYKGRETEGFVIRCHRGGDDFLFKFKFEEPYLMYRQWREVTKSYISDGVRKNVTKHREITKRYLDFVIPLLDGDKLMRERYMNGHGIIELRNRFLESSGMTASDIIDSEALRELDMAALMETMKIDGHTKFVLVPVATIGCGKSTVGLILKELFPNWSMISNDDIPKGKNGATQFVKRGLELLKTHSVVIMDRNNHQIRERQQLFETFNKLSQDYLQPEENLQFVALNFIPSGVDISKVRSVTMERVMERGDNHQSIKAHSDSNLAQKIMNGFLSRFQPIDVNGVDSSFDLVIDLNPLDPEGSIKNAITVLKQLQEKYPLLVDNIPPTEDFRRAYDKAREFKTTLDKFKVETPVMYYSLDIPMGPVIQAIESSVPNDCPRTHSKGIPRYLCAHCTEEEVFQAVETVWTSEGRCLE</sequence>
<feature type="domain" description="T4 RNA ligase 1-like N-terminal" evidence="3">
    <location>
        <begin position="54"/>
        <end position="276"/>
    </location>
</feature>
<dbReference type="InterPro" id="IPR027417">
    <property type="entry name" value="P-loop_NTPase"/>
</dbReference>
<organism evidence="4 5">
    <name type="scientific">Cyberlindnera jadinii (strain ATCC 18201 / CBS 1600 / BCRC 20928 / JCM 3617 / NBRC 0987 / NRRL Y-1542)</name>
    <name type="common">Torula yeast</name>
    <name type="synonym">Candida utilis</name>
    <dbReference type="NCBI Taxonomy" id="983966"/>
    <lineage>
        <taxon>Eukaryota</taxon>
        <taxon>Fungi</taxon>
        <taxon>Dikarya</taxon>
        <taxon>Ascomycota</taxon>
        <taxon>Saccharomycotina</taxon>
        <taxon>Saccharomycetes</taxon>
        <taxon>Phaffomycetales</taxon>
        <taxon>Phaffomycetaceae</taxon>
        <taxon>Cyberlindnera</taxon>
    </lineage>
</organism>
<dbReference type="Pfam" id="PF08302">
    <property type="entry name" value="tRNA_lig_CPD"/>
    <property type="match status" value="1"/>
</dbReference>
<proteinExistence type="predicted"/>
<evidence type="ECO:0008006" key="6">
    <source>
        <dbReference type="Google" id="ProtNLM"/>
    </source>
</evidence>
<dbReference type="SUPFAM" id="SSF52540">
    <property type="entry name" value="P-loop containing nucleoside triphosphate hydrolases"/>
    <property type="match status" value="1"/>
</dbReference>
<dbReference type="GO" id="GO:0005524">
    <property type="term" value="F:ATP binding"/>
    <property type="evidence" value="ECO:0007669"/>
    <property type="project" value="InterPro"/>
</dbReference>
<reference evidence="4 5" key="1">
    <citation type="journal article" date="2016" name="Proc. Natl. Acad. Sci. U.S.A.">
        <title>Comparative genomics of biotechnologically important yeasts.</title>
        <authorList>
            <person name="Riley R."/>
            <person name="Haridas S."/>
            <person name="Wolfe K.H."/>
            <person name="Lopes M.R."/>
            <person name="Hittinger C.T."/>
            <person name="Goeker M."/>
            <person name="Salamov A.A."/>
            <person name="Wisecaver J.H."/>
            <person name="Long T.M."/>
            <person name="Calvey C.H."/>
            <person name="Aerts A.L."/>
            <person name="Barry K.W."/>
            <person name="Choi C."/>
            <person name="Clum A."/>
            <person name="Coughlan A.Y."/>
            <person name="Deshpande S."/>
            <person name="Douglass A.P."/>
            <person name="Hanson S.J."/>
            <person name="Klenk H.-P."/>
            <person name="LaButti K.M."/>
            <person name="Lapidus A."/>
            <person name="Lindquist E.A."/>
            <person name="Lipzen A.M."/>
            <person name="Meier-Kolthoff J.P."/>
            <person name="Ohm R.A."/>
            <person name="Otillar R.P."/>
            <person name="Pangilinan J.L."/>
            <person name="Peng Y."/>
            <person name="Rokas A."/>
            <person name="Rosa C.A."/>
            <person name="Scheuner C."/>
            <person name="Sibirny A.A."/>
            <person name="Slot J.C."/>
            <person name="Stielow J.B."/>
            <person name="Sun H."/>
            <person name="Kurtzman C.P."/>
            <person name="Blackwell M."/>
            <person name="Grigoriev I.V."/>
            <person name="Jeffries T.W."/>
        </authorList>
    </citation>
    <scope>NUCLEOTIDE SEQUENCE [LARGE SCALE GENOMIC DNA]</scope>
    <source>
        <strain evidence="5">ATCC 18201 / CBS 1600 / BCRC 20928 / JCM 3617 / NBRC 0987 / NRRL Y-1542</strain>
    </source>
</reference>
<dbReference type="InterPro" id="IPR015966">
    <property type="entry name" value="tRNA_lig_kin_fungi"/>
</dbReference>
<name>A0A1E4S507_CYBJN</name>
<dbReference type="GeneID" id="30991745"/>
<dbReference type="OrthoDB" id="276239at2759"/>
<keyword evidence="5" id="KW-1185">Reference proteome</keyword>
<dbReference type="EMBL" id="KV453928">
    <property type="protein sequence ID" value="ODV74540.1"/>
    <property type="molecule type" value="Genomic_DNA"/>
</dbReference>
<gene>
    <name evidence="4" type="ORF">CYBJADRAFT_189605</name>
</gene>
<feature type="domain" description="tRNA ligase phosphodiesterase" evidence="1">
    <location>
        <begin position="546"/>
        <end position="591"/>
    </location>
</feature>
<evidence type="ECO:0000313" key="5">
    <source>
        <dbReference type="Proteomes" id="UP000094389"/>
    </source>
</evidence>
<evidence type="ECO:0000313" key="4">
    <source>
        <dbReference type="EMBL" id="ODV74540.1"/>
    </source>
</evidence>
<dbReference type="GO" id="GO:0006388">
    <property type="term" value="P:tRNA splicing, via endonucleolytic cleavage and ligation"/>
    <property type="evidence" value="ECO:0007669"/>
    <property type="project" value="InterPro"/>
</dbReference>
<protein>
    <recommendedName>
        <fullName evidence="6">tRNA ligase</fullName>
    </recommendedName>
</protein>
<dbReference type="RefSeq" id="XP_020071579.1">
    <property type="nucleotide sequence ID" value="XM_020217349.1"/>
</dbReference>
<dbReference type="AlphaFoldDB" id="A0A1E4S507"/>
<dbReference type="InterPro" id="IPR015965">
    <property type="entry name" value="tRNA_lig_PDEase"/>
</dbReference>
<dbReference type="GO" id="GO:0003972">
    <property type="term" value="F:RNA ligase (ATP) activity"/>
    <property type="evidence" value="ECO:0007669"/>
    <property type="project" value="InterPro"/>
</dbReference>
<dbReference type="Pfam" id="PF08303">
    <property type="entry name" value="tRNA_lig_kinase"/>
    <property type="match status" value="1"/>
</dbReference>
<dbReference type="PANTHER" id="PTHR32004">
    <property type="entry name" value="TRNA LIGASE"/>
    <property type="match status" value="1"/>
</dbReference>
<dbReference type="Gene3D" id="3.40.50.300">
    <property type="entry name" value="P-loop containing nucleotide triphosphate hydrolases"/>
    <property type="match status" value="1"/>
</dbReference>
<dbReference type="GO" id="GO:0005634">
    <property type="term" value="C:nucleus"/>
    <property type="evidence" value="ECO:0007669"/>
    <property type="project" value="TreeGrafter"/>
</dbReference>
<dbReference type="Proteomes" id="UP000094389">
    <property type="component" value="Unassembled WGS sequence"/>
</dbReference>
<evidence type="ECO:0000259" key="3">
    <source>
        <dbReference type="Pfam" id="PF09511"/>
    </source>
</evidence>
<feature type="domain" description="tRNA ligase kinase" evidence="2">
    <location>
        <begin position="376"/>
        <end position="541"/>
    </location>
</feature>
<evidence type="ECO:0000259" key="1">
    <source>
        <dbReference type="Pfam" id="PF08302"/>
    </source>
</evidence>
<accession>A0A1E4S507</accession>